<dbReference type="GO" id="GO:0030291">
    <property type="term" value="F:protein serine/threonine kinase inhibitor activity"/>
    <property type="evidence" value="ECO:0007669"/>
    <property type="project" value="UniProtKB-ARBA"/>
</dbReference>
<dbReference type="Pfam" id="PF01214">
    <property type="entry name" value="CK_II_beta"/>
    <property type="match status" value="2"/>
</dbReference>
<dbReference type="SMART" id="SM01085">
    <property type="entry name" value="CK_II_beta"/>
    <property type="match status" value="1"/>
</dbReference>
<dbReference type="GO" id="GO:0060962">
    <property type="term" value="P:regulation of ribosomal protein gene transcription by RNA polymerase II"/>
    <property type="evidence" value="ECO:0007669"/>
    <property type="project" value="UniProtKB-ARBA"/>
</dbReference>
<dbReference type="EMBL" id="FQNF01000011">
    <property type="protein sequence ID" value="SGZ38749.1"/>
    <property type="molecule type" value="Genomic_DNA"/>
</dbReference>
<feature type="region of interest" description="Disordered" evidence="4">
    <location>
        <begin position="1"/>
        <end position="20"/>
    </location>
</feature>
<evidence type="ECO:0000256" key="1">
    <source>
        <dbReference type="ARBA" id="ARBA00006941"/>
    </source>
</evidence>
<evidence type="ECO:0000313" key="6">
    <source>
        <dbReference type="Proteomes" id="UP000183365"/>
    </source>
</evidence>
<evidence type="ECO:0000313" key="5">
    <source>
        <dbReference type="EMBL" id="SGZ38749.1"/>
    </source>
</evidence>
<sequence length="326" mass="37962">MSNNVSEDNSDMIISDSDSNSQESIEDLNWIQTFLEKPGNQIFVEIPLQYLTDRFNLVGLNKYCSEKMSTMLKLITDDIDFLRDEYSSMSSIERRMLNQECAKLYGLIHARYILTYQGQYDMMTLYSENIFGKCPRTACTGTALLPVGLYDVPDQDSFKLYCPCCEDVYRPASITQGMELYSGFNGSALCDYKRYQQAFDYPVENHLTLRDSELPLGKNLDSEGDDLNIINQVLKFNINIDGSYFGTTFPHFFLMQYPNILSTKEKPKERFIPTIYNFDLHYNSQILRYQELKRQQLEDKLSKEYDPKLIKTKSKKIFTSKAKMYT</sequence>
<comment type="subunit">
    <text evidence="3">Tetramer of two alpha and two beta subunits.</text>
</comment>
<dbReference type="GO" id="GO:0042790">
    <property type="term" value="P:nucleolar large rRNA transcription by RNA polymerase I"/>
    <property type="evidence" value="ECO:0007669"/>
    <property type="project" value="UniProtKB-ARBA"/>
</dbReference>
<dbReference type="PRINTS" id="PR00472">
    <property type="entry name" value="CASNKINASEII"/>
</dbReference>
<name>A0A1L0CJ00_9ASCO</name>
<evidence type="ECO:0000256" key="2">
    <source>
        <dbReference type="ARBA" id="ARBA00045899"/>
    </source>
</evidence>
<comment type="function">
    <text evidence="2 3">Regulatory subunit of casein kinase II/CK2. As part of the kinase complex regulates the basal catalytic activity of the alpha subunit a constitutively active serine/threonine-protein kinase that phosphorylates a large number of substrates containing acidic residues C-terminal to the phosphorylated serine or threonine.</text>
</comment>
<dbReference type="PANTHER" id="PTHR11740:SF39">
    <property type="entry name" value="CASEIN KINASE II SUBUNIT BETA"/>
    <property type="match status" value="1"/>
</dbReference>
<evidence type="ECO:0000256" key="4">
    <source>
        <dbReference type="SAM" id="MobiDB-lite"/>
    </source>
</evidence>
<dbReference type="InterPro" id="IPR016149">
    <property type="entry name" value="Casein_kin_II_reg-sub_N"/>
</dbReference>
<reference evidence="6" key="1">
    <citation type="submission" date="2016-11" db="EMBL/GenBank/DDBJ databases">
        <authorList>
            <person name="Guldener U."/>
        </authorList>
    </citation>
    <scope>NUCLEOTIDE SEQUENCE [LARGE SCALE GENOMIC DNA]</scope>
</reference>
<protein>
    <recommendedName>
        <fullName evidence="3">Casein kinase II subunit beta</fullName>
        <shortName evidence="3">CK II beta</shortName>
    </recommendedName>
</protein>
<dbReference type="FunFam" id="2.20.25.20:FF:000001">
    <property type="entry name" value="Casein kinase II subunit beta"/>
    <property type="match status" value="1"/>
</dbReference>
<dbReference type="GO" id="GO:0032545">
    <property type="term" value="C:CURI complex"/>
    <property type="evidence" value="ECO:0007669"/>
    <property type="project" value="UniProtKB-ARBA"/>
</dbReference>
<comment type="similarity">
    <text evidence="1 3">Belongs to the casein kinase 2 subunit beta family.</text>
</comment>
<dbReference type="PANTHER" id="PTHR11740">
    <property type="entry name" value="CASEIN KINASE II SUBUNIT BETA"/>
    <property type="match status" value="1"/>
</dbReference>
<dbReference type="GO" id="GO:0032040">
    <property type="term" value="C:small-subunit processome"/>
    <property type="evidence" value="ECO:0007669"/>
    <property type="project" value="UniProtKB-ARBA"/>
</dbReference>
<dbReference type="GO" id="GO:0006356">
    <property type="term" value="P:regulation of transcription by RNA polymerase I"/>
    <property type="evidence" value="ECO:0007669"/>
    <property type="project" value="UniProtKB-ARBA"/>
</dbReference>
<dbReference type="GO" id="GO:0005737">
    <property type="term" value="C:cytoplasm"/>
    <property type="evidence" value="ECO:0007669"/>
    <property type="project" value="TreeGrafter"/>
</dbReference>
<evidence type="ECO:0000256" key="3">
    <source>
        <dbReference type="RuleBase" id="RU361268"/>
    </source>
</evidence>
<dbReference type="GO" id="GO:0005956">
    <property type="term" value="C:protein kinase CK2 complex"/>
    <property type="evidence" value="ECO:0007669"/>
    <property type="project" value="UniProtKB-UniRule"/>
</dbReference>
<dbReference type="GO" id="GO:0034456">
    <property type="term" value="C:UTP-C complex"/>
    <property type="evidence" value="ECO:0007669"/>
    <property type="project" value="UniProtKB-ARBA"/>
</dbReference>
<dbReference type="Gene3D" id="1.10.1820.10">
    <property type="entry name" value="protein kinase ck2 holoenzyme, chain C, domain 1"/>
    <property type="match status" value="1"/>
</dbReference>
<feature type="compositionally biased region" description="Low complexity" evidence="4">
    <location>
        <begin position="11"/>
        <end position="20"/>
    </location>
</feature>
<dbReference type="SUPFAM" id="SSF57798">
    <property type="entry name" value="Casein kinase II beta subunit"/>
    <property type="match status" value="2"/>
</dbReference>
<dbReference type="VEuPathDB" id="FungiDB:HGUI_00949"/>
<keyword evidence="6" id="KW-1185">Reference proteome</keyword>
<dbReference type="Gene3D" id="2.20.25.20">
    <property type="match status" value="1"/>
</dbReference>
<gene>
    <name evidence="5" type="ORF">HGUI_00949</name>
</gene>
<dbReference type="OrthoDB" id="3971593at2759"/>
<dbReference type="GO" id="GO:0006359">
    <property type="term" value="P:regulation of transcription by RNA polymerase III"/>
    <property type="evidence" value="ECO:0007669"/>
    <property type="project" value="UniProtKB-ARBA"/>
</dbReference>
<dbReference type="GO" id="GO:0005654">
    <property type="term" value="C:nucleoplasm"/>
    <property type="evidence" value="ECO:0007669"/>
    <property type="project" value="UniProtKB-ARBA"/>
</dbReference>
<dbReference type="InterPro" id="IPR000704">
    <property type="entry name" value="Casein_kinase_II_reg-sub"/>
</dbReference>
<organism evidence="5 6">
    <name type="scientific">Hanseniaspora guilliermondii</name>
    <dbReference type="NCBI Taxonomy" id="56406"/>
    <lineage>
        <taxon>Eukaryota</taxon>
        <taxon>Fungi</taxon>
        <taxon>Dikarya</taxon>
        <taxon>Ascomycota</taxon>
        <taxon>Saccharomycotina</taxon>
        <taxon>Saccharomycetes</taxon>
        <taxon>Saccharomycodales</taxon>
        <taxon>Saccharomycodaceae</taxon>
        <taxon>Hanseniaspora</taxon>
    </lineage>
</organism>
<dbReference type="AlphaFoldDB" id="A0A1L0CJ00"/>
<dbReference type="Proteomes" id="UP000183365">
    <property type="component" value="Unassembled WGS sequence"/>
</dbReference>
<dbReference type="InterPro" id="IPR035991">
    <property type="entry name" value="Casein_kinase_II_beta-like"/>
</dbReference>
<accession>A0A1L0CJ00</accession>
<proteinExistence type="inferred from homology"/>